<evidence type="ECO:0000313" key="2">
    <source>
        <dbReference type="EMBL" id="QEG02062.1"/>
    </source>
</evidence>
<protein>
    <submittedName>
        <fullName evidence="2">Uncharacterized protein</fullName>
    </submittedName>
</protein>
<organism evidence="2 3">
    <name type="scientific">Stieleria maiorica</name>
    <dbReference type="NCBI Taxonomy" id="2795974"/>
    <lineage>
        <taxon>Bacteria</taxon>
        <taxon>Pseudomonadati</taxon>
        <taxon>Planctomycetota</taxon>
        <taxon>Planctomycetia</taxon>
        <taxon>Pirellulales</taxon>
        <taxon>Pirellulaceae</taxon>
        <taxon>Stieleria</taxon>
    </lineage>
</organism>
<evidence type="ECO:0000313" key="3">
    <source>
        <dbReference type="Proteomes" id="UP000321353"/>
    </source>
</evidence>
<reference evidence="2 3" key="1">
    <citation type="submission" date="2019-02" db="EMBL/GenBank/DDBJ databases">
        <title>Planctomycetal bacteria perform biofilm scaping via a novel small molecule.</title>
        <authorList>
            <person name="Jeske O."/>
            <person name="Boedeker C."/>
            <person name="Wiegand S."/>
            <person name="Breitling P."/>
            <person name="Kallscheuer N."/>
            <person name="Jogler M."/>
            <person name="Rohde M."/>
            <person name="Petersen J."/>
            <person name="Medema M.H."/>
            <person name="Surup F."/>
            <person name="Jogler C."/>
        </authorList>
    </citation>
    <scope>NUCLEOTIDE SEQUENCE [LARGE SCALE GENOMIC DNA]</scope>
    <source>
        <strain evidence="2 3">Mal15</strain>
    </source>
</reference>
<dbReference type="EMBL" id="CP036264">
    <property type="protein sequence ID" value="QEG02062.1"/>
    <property type="molecule type" value="Genomic_DNA"/>
</dbReference>
<feature type="transmembrane region" description="Helical" evidence="1">
    <location>
        <begin position="47"/>
        <end position="65"/>
    </location>
</feature>
<sequence>MVQRVGWTNVATFARRWISGVFHALASVATAIREARSRRIQPGRRNFAGLYGALAVDIFSFMRIIPLDPPGIVFLSPALPHPTPSGDAVPDD</sequence>
<keyword evidence="1" id="KW-0812">Transmembrane</keyword>
<dbReference type="KEGG" id="smam:Mal15_61450"/>
<keyword evidence="3" id="KW-1185">Reference proteome</keyword>
<keyword evidence="1" id="KW-1133">Transmembrane helix</keyword>
<gene>
    <name evidence="2" type="ORF">Mal15_61450</name>
</gene>
<dbReference type="Proteomes" id="UP000321353">
    <property type="component" value="Chromosome"/>
</dbReference>
<dbReference type="AlphaFoldDB" id="A0A5B9ML48"/>
<evidence type="ECO:0000256" key="1">
    <source>
        <dbReference type="SAM" id="Phobius"/>
    </source>
</evidence>
<accession>A0A5B9ML48</accession>
<name>A0A5B9ML48_9BACT</name>
<proteinExistence type="predicted"/>
<keyword evidence="1" id="KW-0472">Membrane</keyword>